<accession>A0A093XGP2</accession>
<dbReference type="eggNOG" id="KOG3712">
    <property type="taxonomic scope" value="Eukaryota"/>
</dbReference>
<dbReference type="GO" id="GO:0000978">
    <property type="term" value="F:RNA polymerase II cis-regulatory region sequence-specific DNA binding"/>
    <property type="evidence" value="ECO:0007669"/>
    <property type="project" value="TreeGrafter"/>
</dbReference>
<sequence>MPPEVGEHWEPHFQMNRALSQGSMMSHTQPLSRPGTADPLRSRSNTAMPRAHRRPRSRGSTASIHSSTTQQTQDQHMGDGFSPYVASQQAPPHGVFNPNPEDMMMRFNQQMAHSNSQGSLDVSMHEAHGAVMPRPEDFHGLPNSMPEIVPAHGIPGIPVSHYGHIYDGSGMDSQMPDRVGDDNDNSEAGGRKKRGSSSTIANDNELRKLLRQYEGYTLKQMAAEVQKHEGAGGKSEKVKQVFAMVWLKENCRKSSGSVRRDRVYCCYAERCGSEHVSVLNPASFGKLVRIIFPNVQTRRLGVRGESKYHYVDLTVIEEKHQQSIGQSSQDQNTANESLNTDGRGLNSSLRPRSISISQPPVDTAVFPSPTTSFTPKFSLAPNVNGCTCESQTRSKIDHTITLENISTQSGRIIRQMLAFSDSTSVHVDNDSLKIPDISPFLPANTDTKVADALAALYRTHCISVIDSFRFCKERNLFRHFSAFHGTLTVPVQKLLIHPNLAPWIKECDWRMYQKMIEFVAPLTTQVVPQPVLDSFGSISRRLTGHISETFKSHPIHVSLSRLAPAHIFCNLLKHMLDVNQAANAAAAWLCHPDNRNQMWIDFATFVDPKEMLIKAHIPPCSEKATEQILKHDVRALLTPLEHPTSPTLLSFYQQTGSNTQDQKSTVEVSTGEEYNFPDKWISFILGLPSLFPNHPAQCIVDKVDRLWDCVLHRLTLAGAPSFSAWWMTKVFFHEMLLWQVEKGGFMKHSPSSIQSSSAQSQPENPQARISRHGSFAVPVKNEAFVANENGSIMESAPTANPGNDTTIIEKNPAMENFPGPQAPNHDDSGIALDDDSMLMSVGKYDIMTDTTDAEGDVVVVA</sequence>
<dbReference type="InterPro" id="IPR036388">
    <property type="entry name" value="WH-like_DNA-bd_sf"/>
</dbReference>
<evidence type="ECO:0000259" key="3">
    <source>
        <dbReference type="PROSITE" id="PS51526"/>
    </source>
</evidence>
<feature type="region of interest" description="Disordered" evidence="2">
    <location>
        <begin position="748"/>
        <end position="769"/>
    </location>
</feature>
<keyword evidence="1" id="KW-0238">DNA-binding</keyword>
<dbReference type="SUPFAM" id="SSF46785">
    <property type="entry name" value="Winged helix' DNA-binding domain"/>
    <property type="match status" value="1"/>
</dbReference>
<dbReference type="EMBL" id="JPOX01000028">
    <property type="protein sequence ID" value="KFX44393.1"/>
    <property type="molecule type" value="Genomic_DNA"/>
</dbReference>
<dbReference type="InterPro" id="IPR003150">
    <property type="entry name" value="DNA-bd_RFX"/>
</dbReference>
<dbReference type="PANTHER" id="PTHR12619:SF5">
    <property type="entry name" value="TRANSCRIPTION FACTOR RFX4"/>
    <property type="match status" value="1"/>
</dbReference>
<reference evidence="4" key="2">
    <citation type="journal article" date="2014" name="PLoS Genet.">
        <title>Signature gene expression reveals novel clues to the molecular mechanisms of dimorphic transition in Penicillium marneffei.</title>
        <authorList>
            <person name="Yang E."/>
            <person name="Wang G."/>
            <person name="Cai J."/>
            <person name="Woo P.C."/>
            <person name="Lau S.K."/>
            <person name="Yuen K.-Y."/>
            <person name="Chow W.-N."/>
            <person name="Lin X."/>
        </authorList>
    </citation>
    <scope>NUCLEOTIDE SEQUENCE</scope>
    <source>
        <strain evidence="4">PM1</strain>
    </source>
</reference>
<name>A0A093XGP2_TALMA</name>
<comment type="caution">
    <text evidence="4">The sequence shown here is derived from an EMBL/GenBank/DDBJ whole genome shotgun (WGS) entry which is preliminary data.</text>
</comment>
<dbReference type="HOGENOM" id="CLU_011526_0_1_1"/>
<feature type="domain" description="RFX-type winged-helix" evidence="3">
    <location>
        <begin position="243"/>
        <end position="317"/>
    </location>
</feature>
<protein>
    <submittedName>
        <fullName evidence="4">Protein sak1</fullName>
    </submittedName>
</protein>
<dbReference type="FunFam" id="1.10.10.10:FF:000119">
    <property type="entry name" value="DNA damage and replication checkpoint protein"/>
    <property type="match status" value="1"/>
</dbReference>
<feature type="compositionally biased region" description="Low complexity" evidence="2">
    <location>
        <begin position="749"/>
        <end position="761"/>
    </location>
</feature>
<dbReference type="InterPro" id="IPR039779">
    <property type="entry name" value="RFX-like"/>
</dbReference>
<dbReference type="AlphaFoldDB" id="A0A093XGP2"/>
<dbReference type="GO" id="GO:0000981">
    <property type="term" value="F:DNA-binding transcription factor activity, RNA polymerase II-specific"/>
    <property type="evidence" value="ECO:0007669"/>
    <property type="project" value="TreeGrafter"/>
</dbReference>
<dbReference type="InterPro" id="IPR057321">
    <property type="entry name" value="RFX1-4/6/8-like_BCD"/>
</dbReference>
<dbReference type="PANTHER" id="PTHR12619">
    <property type="entry name" value="RFX TRANSCRIPTION FACTOR FAMILY"/>
    <property type="match status" value="1"/>
</dbReference>
<reference key="1">
    <citation type="journal article" date="2014" name="PLoS Genet.">
        <title>Signature Gene Expression Reveals Novel Clues to the Molecular Mechanisms of Dimorphic Transition in Penicillium marneffei.</title>
        <authorList>
            <person name="Yang E."/>
            <person name="Wang G."/>
            <person name="Cai J."/>
            <person name="Woo P.C."/>
            <person name="Lau S.K."/>
            <person name="Yuen K.-Y."/>
            <person name="Chow W.-N."/>
            <person name="Lin X."/>
        </authorList>
    </citation>
    <scope>NUCLEOTIDE SEQUENCE [LARGE SCALE GENOMIC DNA]</scope>
    <source>
        <strain>PM1</strain>
    </source>
</reference>
<feature type="region of interest" description="Disordered" evidence="2">
    <location>
        <begin position="165"/>
        <end position="204"/>
    </location>
</feature>
<evidence type="ECO:0000256" key="1">
    <source>
        <dbReference type="ARBA" id="ARBA00023125"/>
    </source>
</evidence>
<proteinExistence type="predicted"/>
<feature type="region of interest" description="Disordered" evidence="2">
    <location>
        <begin position="21"/>
        <end position="102"/>
    </location>
</feature>
<feature type="compositionally biased region" description="Low complexity" evidence="2">
    <location>
        <begin position="60"/>
        <end position="75"/>
    </location>
</feature>
<dbReference type="Pfam" id="PF02257">
    <property type="entry name" value="RFX_DNA_binding"/>
    <property type="match status" value="1"/>
</dbReference>
<evidence type="ECO:0000313" key="4">
    <source>
        <dbReference type="EMBL" id="KFX44393.1"/>
    </source>
</evidence>
<feature type="region of interest" description="Disordered" evidence="2">
    <location>
        <begin position="321"/>
        <end position="353"/>
    </location>
</feature>
<organism evidence="4">
    <name type="scientific">Talaromyces marneffei PM1</name>
    <dbReference type="NCBI Taxonomy" id="1077442"/>
    <lineage>
        <taxon>Eukaryota</taxon>
        <taxon>Fungi</taxon>
        <taxon>Dikarya</taxon>
        <taxon>Ascomycota</taxon>
        <taxon>Pezizomycotina</taxon>
        <taxon>Eurotiomycetes</taxon>
        <taxon>Eurotiomycetidae</taxon>
        <taxon>Eurotiales</taxon>
        <taxon>Trichocomaceae</taxon>
        <taxon>Talaromyces</taxon>
        <taxon>Talaromyces sect. Talaromyces</taxon>
    </lineage>
</organism>
<dbReference type="Pfam" id="PF25340">
    <property type="entry name" value="BCD_RFX"/>
    <property type="match status" value="1"/>
</dbReference>
<dbReference type="InterPro" id="IPR036390">
    <property type="entry name" value="WH_DNA-bd_sf"/>
</dbReference>
<dbReference type="PROSITE" id="PS51526">
    <property type="entry name" value="RFX_DBD"/>
    <property type="match status" value="1"/>
</dbReference>
<feature type="compositionally biased region" description="Polar residues" evidence="2">
    <location>
        <begin position="21"/>
        <end position="31"/>
    </location>
</feature>
<feature type="compositionally biased region" description="Polar residues" evidence="2">
    <location>
        <begin position="322"/>
        <end position="353"/>
    </location>
</feature>
<gene>
    <name evidence="4" type="ORF">GQ26_0280050</name>
</gene>
<dbReference type="Gene3D" id="1.10.10.10">
    <property type="entry name" value="Winged helix-like DNA-binding domain superfamily/Winged helix DNA-binding domain"/>
    <property type="match status" value="1"/>
</dbReference>
<evidence type="ECO:0000256" key="2">
    <source>
        <dbReference type="SAM" id="MobiDB-lite"/>
    </source>
</evidence>